<gene>
    <name evidence="1" type="ORF">QBC38DRAFT_371891</name>
</gene>
<dbReference type="EMBL" id="MU865406">
    <property type="protein sequence ID" value="KAK4224027.1"/>
    <property type="molecule type" value="Genomic_DNA"/>
</dbReference>
<evidence type="ECO:0000313" key="1">
    <source>
        <dbReference type="EMBL" id="KAK4224027.1"/>
    </source>
</evidence>
<organism evidence="1 2">
    <name type="scientific">Podospora fimiseda</name>
    <dbReference type="NCBI Taxonomy" id="252190"/>
    <lineage>
        <taxon>Eukaryota</taxon>
        <taxon>Fungi</taxon>
        <taxon>Dikarya</taxon>
        <taxon>Ascomycota</taxon>
        <taxon>Pezizomycotina</taxon>
        <taxon>Sordariomycetes</taxon>
        <taxon>Sordariomycetidae</taxon>
        <taxon>Sordariales</taxon>
        <taxon>Podosporaceae</taxon>
        <taxon>Podospora</taxon>
    </lineage>
</organism>
<sequence length="72" mass="7791">MPSIRDPPNKLEGFPLPFPYQGEGIRSLVMPGVLCPTCAEKGQEVWVIPGRACGYCRTPAPDEDSVDSVDAE</sequence>
<keyword evidence="2" id="KW-1185">Reference proteome</keyword>
<name>A0AAN7GPW8_9PEZI</name>
<dbReference type="Proteomes" id="UP001301958">
    <property type="component" value="Unassembled WGS sequence"/>
</dbReference>
<reference evidence="1" key="1">
    <citation type="journal article" date="2023" name="Mol. Phylogenet. Evol.">
        <title>Genome-scale phylogeny and comparative genomics of the fungal order Sordariales.</title>
        <authorList>
            <person name="Hensen N."/>
            <person name="Bonometti L."/>
            <person name="Westerberg I."/>
            <person name="Brannstrom I.O."/>
            <person name="Guillou S."/>
            <person name="Cros-Aarteil S."/>
            <person name="Calhoun S."/>
            <person name="Haridas S."/>
            <person name="Kuo A."/>
            <person name="Mondo S."/>
            <person name="Pangilinan J."/>
            <person name="Riley R."/>
            <person name="LaButti K."/>
            <person name="Andreopoulos B."/>
            <person name="Lipzen A."/>
            <person name="Chen C."/>
            <person name="Yan M."/>
            <person name="Daum C."/>
            <person name="Ng V."/>
            <person name="Clum A."/>
            <person name="Steindorff A."/>
            <person name="Ohm R.A."/>
            <person name="Martin F."/>
            <person name="Silar P."/>
            <person name="Natvig D.O."/>
            <person name="Lalanne C."/>
            <person name="Gautier V."/>
            <person name="Ament-Velasquez S.L."/>
            <person name="Kruys A."/>
            <person name="Hutchinson M.I."/>
            <person name="Powell A.J."/>
            <person name="Barry K."/>
            <person name="Miller A.N."/>
            <person name="Grigoriev I.V."/>
            <person name="Debuchy R."/>
            <person name="Gladieux P."/>
            <person name="Hiltunen Thoren M."/>
            <person name="Johannesson H."/>
        </authorList>
    </citation>
    <scope>NUCLEOTIDE SEQUENCE</scope>
    <source>
        <strain evidence="1">CBS 990.96</strain>
    </source>
</reference>
<comment type="caution">
    <text evidence="1">The sequence shown here is derived from an EMBL/GenBank/DDBJ whole genome shotgun (WGS) entry which is preliminary data.</text>
</comment>
<proteinExistence type="predicted"/>
<protein>
    <submittedName>
        <fullName evidence="1">Uncharacterized protein</fullName>
    </submittedName>
</protein>
<dbReference type="AlphaFoldDB" id="A0AAN7GPW8"/>
<accession>A0AAN7GPW8</accession>
<evidence type="ECO:0000313" key="2">
    <source>
        <dbReference type="Proteomes" id="UP001301958"/>
    </source>
</evidence>
<reference evidence="1" key="2">
    <citation type="submission" date="2023-05" db="EMBL/GenBank/DDBJ databases">
        <authorList>
            <consortium name="Lawrence Berkeley National Laboratory"/>
            <person name="Steindorff A."/>
            <person name="Hensen N."/>
            <person name="Bonometti L."/>
            <person name="Westerberg I."/>
            <person name="Brannstrom I.O."/>
            <person name="Guillou S."/>
            <person name="Cros-Aarteil S."/>
            <person name="Calhoun S."/>
            <person name="Haridas S."/>
            <person name="Kuo A."/>
            <person name="Mondo S."/>
            <person name="Pangilinan J."/>
            <person name="Riley R."/>
            <person name="Labutti K."/>
            <person name="Andreopoulos B."/>
            <person name="Lipzen A."/>
            <person name="Chen C."/>
            <person name="Yanf M."/>
            <person name="Daum C."/>
            <person name="Ng V."/>
            <person name="Clum A."/>
            <person name="Ohm R."/>
            <person name="Martin F."/>
            <person name="Silar P."/>
            <person name="Natvig D."/>
            <person name="Lalanne C."/>
            <person name="Gautier V."/>
            <person name="Ament-Velasquez S.L."/>
            <person name="Kruys A."/>
            <person name="Hutchinson M.I."/>
            <person name="Powell A.J."/>
            <person name="Barry K."/>
            <person name="Miller A.N."/>
            <person name="Grigoriev I.V."/>
            <person name="Debuchy R."/>
            <person name="Gladieux P."/>
            <person name="Thoren M.H."/>
            <person name="Johannesson H."/>
        </authorList>
    </citation>
    <scope>NUCLEOTIDE SEQUENCE</scope>
    <source>
        <strain evidence="1">CBS 990.96</strain>
    </source>
</reference>